<organism evidence="2 3">
    <name type="scientific">Symbiodinium microadriaticum</name>
    <name type="common">Dinoflagellate</name>
    <name type="synonym">Zooxanthella microadriatica</name>
    <dbReference type="NCBI Taxonomy" id="2951"/>
    <lineage>
        <taxon>Eukaryota</taxon>
        <taxon>Sar</taxon>
        <taxon>Alveolata</taxon>
        <taxon>Dinophyceae</taxon>
        <taxon>Suessiales</taxon>
        <taxon>Symbiodiniaceae</taxon>
        <taxon>Symbiodinium</taxon>
    </lineage>
</organism>
<dbReference type="EMBL" id="LSRX01000783">
    <property type="protein sequence ID" value="OLP89003.1"/>
    <property type="molecule type" value="Genomic_DNA"/>
</dbReference>
<evidence type="ECO:0000313" key="3">
    <source>
        <dbReference type="Proteomes" id="UP000186817"/>
    </source>
</evidence>
<feature type="region of interest" description="Disordered" evidence="1">
    <location>
        <begin position="47"/>
        <end position="70"/>
    </location>
</feature>
<keyword evidence="3" id="KW-1185">Reference proteome</keyword>
<evidence type="ECO:0000256" key="1">
    <source>
        <dbReference type="SAM" id="MobiDB-lite"/>
    </source>
</evidence>
<accession>A0A1Q9D1H7</accession>
<dbReference type="Proteomes" id="UP000186817">
    <property type="component" value="Unassembled WGS sequence"/>
</dbReference>
<gene>
    <name evidence="2" type="ORF">AK812_SmicGene29584</name>
</gene>
<sequence length="276" mass="30783">MAQAKEKKDMNAHPFLFEDSFQAHGAQILQAPVLSLELVAWTGEEPLPKHPSSANFSQVSEEGVGERSDALSREFCTGESGLRSDVDDSRFERAGRMDCESVAFTTNNLEIVLVHTGGFQTALLAAQDINHIIYPVQGGDQIYVAITRNVSPADDPRKLKRTLQACLRWRAVHSALLWNDLACMLQSFLAEEADHVAHVEMRWVRYARPTQRVQSLTALFTPLAGCGAQDVGNESEHAWGQPRGLSEWMTVRRWANVLTGHACRRCPRLQGEFRTA</sequence>
<comment type="caution">
    <text evidence="2">The sequence shown here is derived from an EMBL/GenBank/DDBJ whole genome shotgun (WGS) entry which is preliminary data.</text>
</comment>
<name>A0A1Q9D1H7_SYMMI</name>
<dbReference type="AlphaFoldDB" id="A0A1Q9D1H7"/>
<dbReference type="OrthoDB" id="10249565at2759"/>
<evidence type="ECO:0000313" key="2">
    <source>
        <dbReference type="EMBL" id="OLP89003.1"/>
    </source>
</evidence>
<reference evidence="2 3" key="1">
    <citation type="submission" date="2016-02" db="EMBL/GenBank/DDBJ databases">
        <title>Genome analysis of coral dinoflagellate symbionts highlights evolutionary adaptations to a symbiotic lifestyle.</title>
        <authorList>
            <person name="Aranda M."/>
            <person name="Li Y."/>
            <person name="Liew Y.J."/>
            <person name="Baumgarten S."/>
            <person name="Simakov O."/>
            <person name="Wilson M."/>
            <person name="Piel J."/>
            <person name="Ashoor H."/>
            <person name="Bougouffa S."/>
            <person name="Bajic V.B."/>
            <person name="Ryu T."/>
            <person name="Ravasi T."/>
            <person name="Bayer T."/>
            <person name="Micklem G."/>
            <person name="Kim H."/>
            <person name="Bhak J."/>
            <person name="Lajeunesse T.C."/>
            <person name="Voolstra C.R."/>
        </authorList>
    </citation>
    <scope>NUCLEOTIDE SEQUENCE [LARGE SCALE GENOMIC DNA]</scope>
    <source>
        <strain evidence="2 3">CCMP2467</strain>
    </source>
</reference>
<protein>
    <submittedName>
        <fullName evidence="2">Uncharacterized protein</fullName>
    </submittedName>
</protein>
<proteinExistence type="predicted"/>